<dbReference type="Gene3D" id="1.10.10.10">
    <property type="entry name" value="Winged helix-like DNA-binding domain superfamily/Winged helix DNA-binding domain"/>
    <property type="match status" value="1"/>
</dbReference>
<dbReference type="InterPro" id="IPR002831">
    <property type="entry name" value="Tscrpt_reg_TrmB_N"/>
</dbReference>
<dbReference type="InterPro" id="IPR036388">
    <property type="entry name" value="WH-like_DNA-bd_sf"/>
</dbReference>
<name>X1TGD8_9ZZZZ</name>
<dbReference type="AlphaFoldDB" id="X1TGD8"/>
<sequence>DEFKLLKVCDGMNSVQECADISQKPIDKVEKMLNRLRKKGLVKVIKRTSG</sequence>
<evidence type="ECO:0000313" key="2">
    <source>
        <dbReference type="EMBL" id="GAI86645.1"/>
    </source>
</evidence>
<dbReference type="EMBL" id="BARW01008688">
    <property type="protein sequence ID" value="GAI86645.1"/>
    <property type="molecule type" value="Genomic_DNA"/>
</dbReference>
<dbReference type="Pfam" id="PF01978">
    <property type="entry name" value="TrmB"/>
    <property type="match status" value="1"/>
</dbReference>
<feature type="domain" description="Transcription regulator TrmB N-terminal" evidence="1">
    <location>
        <begin position="8"/>
        <end position="47"/>
    </location>
</feature>
<reference evidence="2" key="1">
    <citation type="journal article" date="2014" name="Front. Microbiol.">
        <title>High frequency of phylogenetically diverse reductive dehalogenase-homologous genes in deep subseafloor sedimentary metagenomes.</title>
        <authorList>
            <person name="Kawai M."/>
            <person name="Futagami T."/>
            <person name="Toyoda A."/>
            <person name="Takaki Y."/>
            <person name="Nishi S."/>
            <person name="Hori S."/>
            <person name="Arai W."/>
            <person name="Tsubouchi T."/>
            <person name="Morono Y."/>
            <person name="Uchiyama I."/>
            <person name="Ito T."/>
            <person name="Fujiyama A."/>
            <person name="Inagaki F."/>
            <person name="Takami H."/>
        </authorList>
    </citation>
    <scope>NUCLEOTIDE SEQUENCE</scope>
    <source>
        <strain evidence="2">Expedition CK06-06</strain>
    </source>
</reference>
<evidence type="ECO:0000259" key="1">
    <source>
        <dbReference type="Pfam" id="PF01978"/>
    </source>
</evidence>
<proteinExistence type="predicted"/>
<feature type="non-terminal residue" evidence="2">
    <location>
        <position position="1"/>
    </location>
</feature>
<organism evidence="2">
    <name type="scientific">marine sediment metagenome</name>
    <dbReference type="NCBI Taxonomy" id="412755"/>
    <lineage>
        <taxon>unclassified sequences</taxon>
        <taxon>metagenomes</taxon>
        <taxon>ecological metagenomes</taxon>
    </lineage>
</organism>
<comment type="caution">
    <text evidence="2">The sequence shown here is derived from an EMBL/GenBank/DDBJ whole genome shotgun (WGS) entry which is preliminary data.</text>
</comment>
<protein>
    <recommendedName>
        <fullName evidence="1">Transcription regulator TrmB N-terminal domain-containing protein</fullName>
    </recommendedName>
</protein>
<gene>
    <name evidence="2" type="ORF">S12H4_17716</name>
</gene>
<accession>X1TGD8</accession>